<dbReference type="Proteomes" id="UP001551695">
    <property type="component" value="Unassembled WGS sequence"/>
</dbReference>
<keyword evidence="2" id="KW-0812">Transmembrane</keyword>
<proteinExistence type="predicted"/>
<reference evidence="3 4" key="1">
    <citation type="submission" date="2024-06" db="EMBL/GenBank/DDBJ databases">
        <title>The Natural Products Discovery Center: Release of the First 8490 Sequenced Strains for Exploring Actinobacteria Biosynthetic Diversity.</title>
        <authorList>
            <person name="Kalkreuter E."/>
            <person name="Kautsar S.A."/>
            <person name="Yang D."/>
            <person name="Bader C.D."/>
            <person name="Teijaro C.N."/>
            <person name="Fluegel L."/>
            <person name="Davis C.M."/>
            <person name="Simpson J.R."/>
            <person name="Lauterbach L."/>
            <person name="Steele A.D."/>
            <person name="Gui C."/>
            <person name="Meng S."/>
            <person name="Li G."/>
            <person name="Viehrig K."/>
            <person name="Ye F."/>
            <person name="Su P."/>
            <person name="Kiefer A.F."/>
            <person name="Nichols A."/>
            <person name="Cepeda A.J."/>
            <person name="Yan W."/>
            <person name="Fan B."/>
            <person name="Jiang Y."/>
            <person name="Adhikari A."/>
            <person name="Zheng C.-J."/>
            <person name="Schuster L."/>
            <person name="Cowan T.M."/>
            <person name="Smanski M.J."/>
            <person name="Chevrette M.G."/>
            <person name="De Carvalho L.P.S."/>
            <person name="Shen B."/>
        </authorList>
    </citation>
    <scope>NUCLEOTIDE SEQUENCE [LARGE SCALE GENOMIC DNA]</scope>
    <source>
        <strain evidence="3 4">NPDC050403</strain>
    </source>
</reference>
<evidence type="ECO:0000256" key="1">
    <source>
        <dbReference type="SAM" id="MobiDB-lite"/>
    </source>
</evidence>
<evidence type="ECO:0000313" key="4">
    <source>
        <dbReference type="Proteomes" id="UP001551695"/>
    </source>
</evidence>
<evidence type="ECO:0000256" key="2">
    <source>
        <dbReference type="SAM" id="Phobius"/>
    </source>
</evidence>
<organism evidence="3 4">
    <name type="scientific">Nocardia aurea</name>
    <dbReference type="NCBI Taxonomy" id="2144174"/>
    <lineage>
        <taxon>Bacteria</taxon>
        <taxon>Bacillati</taxon>
        <taxon>Actinomycetota</taxon>
        <taxon>Actinomycetes</taxon>
        <taxon>Mycobacteriales</taxon>
        <taxon>Nocardiaceae</taxon>
        <taxon>Nocardia</taxon>
    </lineage>
</organism>
<comment type="caution">
    <text evidence="3">The sequence shown here is derived from an EMBL/GenBank/DDBJ whole genome shotgun (WGS) entry which is preliminary data.</text>
</comment>
<sequence length="282" mass="30092">MSYPGGNPPQGQPQPGQWPGAPGQQAGQPNNAPQPYGQSSPQHQQVPPQPYGQSAPHQQAPQPYGQSAPHQQVPQPYGQSAPHQQAPQPYGQSAPHQQAPQPYGQSAPHQHVQQPYGQPFGGQPQQFGQQPAPQFGGPPGQFGQQQGQQQGPPPPPGITVNTSYVWTAFLLGLLVKPKIKINGQQVPNTRWGDNHIPVGPGTYHVWIATPWLFDMGPGEMPVQVAPGPGARVYYKPPAVFFLKGAIGFGPQKTPGILLVWLPLAIVALFTVLMFVLALAASV</sequence>
<dbReference type="RefSeq" id="WP_357789252.1">
    <property type="nucleotide sequence ID" value="NZ_JBFAKC010000020.1"/>
</dbReference>
<feature type="compositionally biased region" description="Low complexity" evidence="1">
    <location>
        <begin position="13"/>
        <end position="46"/>
    </location>
</feature>
<name>A0ABV3G3Q6_9NOCA</name>
<keyword evidence="2" id="KW-0472">Membrane</keyword>
<feature type="compositionally biased region" description="Polar residues" evidence="1">
    <location>
        <begin position="51"/>
        <end position="112"/>
    </location>
</feature>
<feature type="transmembrane region" description="Helical" evidence="2">
    <location>
        <begin position="257"/>
        <end position="280"/>
    </location>
</feature>
<feature type="compositionally biased region" description="Pro residues" evidence="1">
    <location>
        <begin position="1"/>
        <end position="12"/>
    </location>
</feature>
<feature type="compositionally biased region" description="Low complexity" evidence="1">
    <location>
        <begin position="113"/>
        <end position="150"/>
    </location>
</feature>
<feature type="region of interest" description="Disordered" evidence="1">
    <location>
        <begin position="1"/>
        <end position="158"/>
    </location>
</feature>
<protein>
    <submittedName>
        <fullName evidence="3">Uncharacterized protein</fullName>
    </submittedName>
</protein>
<keyword evidence="4" id="KW-1185">Reference proteome</keyword>
<dbReference type="EMBL" id="JBFAKC010000020">
    <property type="protein sequence ID" value="MEV0712319.1"/>
    <property type="molecule type" value="Genomic_DNA"/>
</dbReference>
<evidence type="ECO:0000313" key="3">
    <source>
        <dbReference type="EMBL" id="MEV0712319.1"/>
    </source>
</evidence>
<accession>A0ABV3G3Q6</accession>
<keyword evidence="2" id="KW-1133">Transmembrane helix</keyword>
<gene>
    <name evidence="3" type="ORF">AB0I48_32645</name>
</gene>